<dbReference type="Gene3D" id="3.40.50.2000">
    <property type="entry name" value="Glycogen Phosphorylase B"/>
    <property type="match status" value="2"/>
</dbReference>
<dbReference type="SUPFAM" id="SSF53756">
    <property type="entry name" value="UDP-Glycosyltransferase/glycogen phosphorylase"/>
    <property type="match status" value="1"/>
</dbReference>
<feature type="domain" description="Glycosyltransferase subfamily 4-like N-terminal" evidence="2">
    <location>
        <begin position="41"/>
        <end position="142"/>
    </location>
</feature>
<dbReference type="CDD" id="cd03802">
    <property type="entry name" value="GT4_AviGT4-like"/>
    <property type="match status" value="1"/>
</dbReference>
<evidence type="ECO:0000313" key="4">
    <source>
        <dbReference type="Proteomes" id="UP000266934"/>
    </source>
</evidence>
<dbReference type="PANTHER" id="PTHR12526:SF595">
    <property type="entry name" value="BLL5217 PROTEIN"/>
    <property type="match status" value="1"/>
</dbReference>
<dbReference type="GO" id="GO:0016757">
    <property type="term" value="F:glycosyltransferase activity"/>
    <property type="evidence" value="ECO:0007669"/>
    <property type="project" value="InterPro"/>
</dbReference>
<dbReference type="PANTHER" id="PTHR12526">
    <property type="entry name" value="GLYCOSYLTRANSFERASE"/>
    <property type="match status" value="1"/>
</dbReference>
<dbReference type="InterPro" id="IPR001296">
    <property type="entry name" value="Glyco_trans_1"/>
</dbReference>
<name>A0A348FXK2_9HYPH</name>
<dbReference type="InterPro" id="IPR028098">
    <property type="entry name" value="Glyco_trans_4-like_N"/>
</dbReference>
<reference evidence="3 4" key="1">
    <citation type="submission" date="2018-08" db="EMBL/GenBank/DDBJ databases">
        <title>Complete genome sequencing of Blastochloris tepida GI.</title>
        <authorList>
            <person name="Tsukatani Y."/>
            <person name="Mori H."/>
        </authorList>
    </citation>
    <scope>NUCLEOTIDE SEQUENCE [LARGE SCALE GENOMIC DNA]</scope>
    <source>
        <strain evidence="3 4">GI</strain>
    </source>
</reference>
<dbReference type="AlphaFoldDB" id="A0A348FXK2"/>
<accession>A0A348FXK2</accession>
<evidence type="ECO:0000313" key="3">
    <source>
        <dbReference type="EMBL" id="BBF92035.1"/>
    </source>
</evidence>
<evidence type="ECO:0000259" key="2">
    <source>
        <dbReference type="Pfam" id="PF13439"/>
    </source>
</evidence>
<feature type="domain" description="Glycosyl transferase family 1" evidence="1">
    <location>
        <begin position="197"/>
        <end position="335"/>
    </location>
</feature>
<dbReference type="Pfam" id="PF00534">
    <property type="entry name" value="Glycos_transf_1"/>
    <property type="match status" value="1"/>
</dbReference>
<gene>
    <name evidence="3" type="ORF">BLTE_07200</name>
</gene>
<keyword evidence="3" id="KW-0808">Transferase</keyword>
<evidence type="ECO:0000259" key="1">
    <source>
        <dbReference type="Pfam" id="PF00534"/>
    </source>
</evidence>
<sequence length="395" mass="44131">MTKTAIRIFLRRLRLRLNAPEDDMRIAQVAPLMESVPPKYYGGTERVVHFLTEALVDLGHDVTLFASGDSVTRADLVPVVRKALRLDPAVADPVPYYLLMLDWLNSRADEFDVLHFHIDAFHFPLFNGRRHRTVTTLHGRQDLPDIGALYRGFPGMPLVSISNHQRTPVPDASFAATIPHGLPKDLLAPTFDPRGGYLAFLGRMSPEKGPLIAIRLARALGLQLRMAAKVDKVDEQYFREVVHPEIACGDDVEFIGEINDRDKARLLGEAQALLFPIAWPEPFGLVMIEAMACATPVLAFRAGSVPEVIKDHVTGRIVDDFDGALRAIPELLALDRRRIRAEFEARFTAERMARDYVDVYRGLARTIGRPALRPRLIVQRPTAAAHVLQSEVHAG</sequence>
<dbReference type="EMBL" id="AP018907">
    <property type="protein sequence ID" value="BBF92035.1"/>
    <property type="molecule type" value="Genomic_DNA"/>
</dbReference>
<proteinExistence type="predicted"/>
<dbReference type="Proteomes" id="UP000266934">
    <property type="component" value="Chromosome"/>
</dbReference>
<dbReference type="KEGG" id="blag:BLTE_07200"/>
<keyword evidence="4" id="KW-1185">Reference proteome</keyword>
<dbReference type="Pfam" id="PF13439">
    <property type="entry name" value="Glyco_transf_4"/>
    <property type="match status" value="1"/>
</dbReference>
<organism evidence="3 4">
    <name type="scientific">Blastochloris tepida</name>
    <dbReference type="NCBI Taxonomy" id="2233851"/>
    <lineage>
        <taxon>Bacteria</taxon>
        <taxon>Pseudomonadati</taxon>
        <taxon>Pseudomonadota</taxon>
        <taxon>Alphaproteobacteria</taxon>
        <taxon>Hyphomicrobiales</taxon>
        <taxon>Blastochloridaceae</taxon>
        <taxon>Blastochloris</taxon>
    </lineage>
</organism>
<protein>
    <submittedName>
        <fullName evidence="3">Glycosyl transferase</fullName>
    </submittedName>
</protein>